<sequence length="109" mass="12795">MRVISPSVVPKPAVRFDQSSFTASNQIMTRVFHDWILKDANGEFMTSNRYRQWLPMLNRRRRMKDSAVDHLIQKPRTASCNKRCTELKIPKRVSPSTRMSSGCHIKIYR</sequence>
<reference evidence="2" key="1">
    <citation type="journal article" date="2022" name="Mol. Ecol. Resour.">
        <title>The genomes of chicory, endive, great burdock and yacon provide insights into Asteraceae palaeo-polyploidization history and plant inulin production.</title>
        <authorList>
            <person name="Fan W."/>
            <person name="Wang S."/>
            <person name="Wang H."/>
            <person name="Wang A."/>
            <person name="Jiang F."/>
            <person name="Liu H."/>
            <person name="Zhao H."/>
            <person name="Xu D."/>
            <person name="Zhang Y."/>
        </authorList>
    </citation>
    <scope>NUCLEOTIDE SEQUENCE [LARGE SCALE GENOMIC DNA]</scope>
    <source>
        <strain evidence="2">cv. Yunnan</strain>
    </source>
</reference>
<proteinExistence type="predicted"/>
<accession>A0ACB9FZV3</accession>
<dbReference type="EMBL" id="CM042032">
    <property type="protein sequence ID" value="KAI3776350.1"/>
    <property type="molecule type" value="Genomic_DNA"/>
</dbReference>
<keyword evidence="2" id="KW-1185">Reference proteome</keyword>
<evidence type="ECO:0000313" key="2">
    <source>
        <dbReference type="Proteomes" id="UP001056120"/>
    </source>
</evidence>
<comment type="caution">
    <text evidence="1">The sequence shown here is derived from an EMBL/GenBank/DDBJ whole genome shotgun (WGS) entry which is preliminary data.</text>
</comment>
<evidence type="ECO:0000313" key="1">
    <source>
        <dbReference type="EMBL" id="KAI3776350.1"/>
    </source>
</evidence>
<reference evidence="1 2" key="2">
    <citation type="journal article" date="2022" name="Mol. Ecol. Resour.">
        <title>The genomes of chicory, endive, great burdock and yacon provide insights into Asteraceae paleo-polyploidization history and plant inulin production.</title>
        <authorList>
            <person name="Fan W."/>
            <person name="Wang S."/>
            <person name="Wang H."/>
            <person name="Wang A."/>
            <person name="Jiang F."/>
            <person name="Liu H."/>
            <person name="Zhao H."/>
            <person name="Xu D."/>
            <person name="Zhang Y."/>
        </authorList>
    </citation>
    <scope>NUCLEOTIDE SEQUENCE [LARGE SCALE GENOMIC DNA]</scope>
    <source>
        <strain evidence="2">cv. Yunnan</strain>
        <tissue evidence="1">Leaves</tissue>
    </source>
</reference>
<organism evidence="1 2">
    <name type="scientific">Smallanthus sonchifolius</name>
    <dbReference type="NCBI Taxonomy" id="185202"/>
    <lineage>
        <taxon>Eukaryota</taxon>
        <taxon>Viridiplantae</taxon>
        <taxon>Streptophyta</taxon>
        <taxon>Embryophyta</taxon>
        <taxon>Tracheophyta</taxon>
        <taxon>Spermatophyta</taxon>
        <taxon>Magnoliopsida</taxon>
        <taxon>eudicotyledons</taxon>
        <taxon>Gunneridae</taxon>
        <taxon>Pentapetalae</taxon>
        <taxon>asterids</taxon>
        <taxon>campanulids</taxon>
        <taxon>Asterales</taxon>
        <taxon>Asteraceae</taxon>
        <taxon>Asteroideae</taxon>
        <taxon>Heliantheae alliance</taxon>
        <taxon>Millerieae</taxon>
        <taxon>Smallanthus</taxon>
    </lineage>
</organism>
<name>A0ACB9FZV3_9ASTR</name>
<protein>
    <submittedName>
        <fullName evidence="1">Uncharacterized protein</fullName>
    </submittedName>
</protein>
<gene>
    <name evidence="1" type="ORF">L1987_46127</name>
</gene>
<dbReference type="Proteomes" id="UP001056120">
    <property type="component" value="Linkage Group LG15"/>
</dbReference>